<accession>A0A401M1D9</accession>
<dbReference type="RefSeq" id="WP_125043092.1">
    <property type="nucleotide sequence ID" value="NZ_BHWB01000031.1"/>
</dbReference>
<reference evidence="1 2" key="1">
    <citation type="submission" date="2018-10" db="EMBL/GenBank/DDBJ databases">
        <title>Draft Genome Sequence of Bacteroides sp. KCTC 15687.</title>
        <authorList>
            <person name="Yu S.Y."/>
            <person name="Kim J.S."/>
            <person name="Oh B.S."/>
            <person name="Park S.H."/>
            <person name="Kang S.W."/>
            <person name="Park J.E."/>
            <person name="Choi S.H."/>
            <person name="Han K.I."/>
            <person name="Lee K.C."/>
            <person name="Eom M.K."/>
            <person name="Suh M.K."/>
            <person name="Lee D.H."/>
            <person name="Yoon H."/>
            <person name="Kim B."/>
            <person name="Yang S.J."/>
            <person name="Lee J.S."/>
            <person name="Lee J.H."/>
        </authorList>
    </citation>
    <scope>NUCLEOTIDE SEQUENCE [LARGE SCALE GENOMIC DNA]</scope>
    <source>
        <strain evidence="1 2">KCTC 15687</strain>
    </source>
</reference>
<name>A0A401M1D9_9BACE</name>
<keyword evidence="2" id="KW-1185">Reference proteome</keyword>
<evidence type="ECO:0000313" key="2">
    <source>
        <dbReference type="Proteomes" id="UP000288079"/>
    </source>
</evidence>
<gene>
    <name evidence="1" type="ORF">KGMB02408_45760</name>
</gene>
<dbReference type="AlphaFoldDB" id="A0A401M1D9"/>
<dbReference type="Proteomes" id="UP000288079">
    <property type="component" value="Unassembled WGS sequence"/>
</dbReference>
<comment type="caution">
    <text evidence="1">The sequence shown here is derived from an EMBL/GenBank/DDBJ whole genome shotgun (WGS) entry which is preliminary data.</text>
</comment>
<organism evidence="1 2">
    <name type="scientific">Bacteroides faecalis</name>
    <dbReference type="NCBI Taxonomy" id="2447885"/>
    <lineage>
        <taxon>Bacteria</taxon>
        <taxon>Pseudomonadati</taxon>
        <taxon>Bacteroidota</taxon>
        <taxon>Bacteroidia</taxon>
        <taxon>Bacteroidales</taxon>
        <taxon>Bacteroidaceae</taxon>
        <taxon>Bacteroides</taxon>
    </lineage>
</organism>
<dbReference type="OrthoDB" id="1049374at2"/>
<proteinExistence type="predicted"/>
<sequence length="97" mass="11344">MKNILFVKKKEVRDENFHLLRLNFPFQRYELVPSYTFSYQVYHTNGGYANTYDGSSTGYPSISKVLLPKIRKEGGNIEIFVRCTETKTEDYSYVGKI</sequence>
<evidence type="ECO:0000313" key="1">
    <source>
        <dbReference type="EMBL" id="GCB37631.1"/>
    </source>
</evidence>
<dbReference type="EMBL" id="BHWB01000031">
    <property type="protein sequence ID" value="GCB37631.1"/>
    <property type="molecule type" value="Genomic_DNA"/>
</dbReference>
<protein>
    <submittedName>
        <fullName evidence="1">Uncharacterized protein</fullName>
    </submittedName>
</protein>